<comment type="caution">
    <text evidence="1">The sequence shown here is derived from an EMBL/GenBank/DDBJ whole genome shotgun (WGS) entry which is preliminary data.</text>
</comment>
<evidence type="ECO:0000313" key="1">
    <source>
        <dbReference type="EMBL" id="EHO74398.1"/>
    </source>
</evidence>
<sequence>MNGKTIGFILAALLMLSACRRIQRLDRPYADNPEMQEKVRKSFDLAIALPADMQSSKQGKDFFWLSNNAASGMKNVVFYRIRSRDTLPLSVERFCELRDSVMKINIKGEEDSMHVATVKASVKGRFYPKSRRGRYEGLWEMKGDAMGGPFVSDVYERPDRHGLIIAEGFLYAPETNEKNTLLSQLRAILGSINIINNGK</sequence>
<accession>H1HJ05</accession>
<dbReference type="EMBL" id="AGEK01000010">
    <property type="protein sequence ID" value="EHO74398.1"/>
    <property type="molecule type" value="Genomic_DNA"/>
</dbReference>
<proteinExistence type="predicted"/>
<dbReference type="STRING" id="999422.HMPREF9944_00149"/>
<dbReference type="InterPro" id="IPR032286">
    <property type="entry name" value="DUF4837"/>
</dbReference>
<gene>
    <name evidence="1" type="ORF">HMPREF9944_00149</name>
</gene>
<reference evidence="1 2" key="1">
    <citation type="submission" date="2011-12" db="EMBL/GenBank/DDBJ databases">
        <title>The Genome Sequence of Prevotella maculosa OT 289.</title>
        <authorList>
            <consortium name="The Broad Institute Genome Sequencing Platform"/>
            <person name="Earl A."/>
            <person name="Ward D."/>
            <person name="Feldgarden M."/>
            <person name="Gevers D."/>
            <person name="Izard J."/>
            <person name="Blanton J.M."/>
            <person name="Mathney J."/>
            <person name="Tanner A.C."/>
            <person name="Dewhirst F.E."/>
            <person name="Young S.K."/>
            <person name="Zeng Q."/>
            <person name="Gargeya S."/>
            <person name="Fitzgerald M."/>
            <person name="Haas B."/>
            <person name="Abouelleil A."/>
            <person name="Alvarado L."/>
            <person name="Arachchi H.M."/>
            <person name="Berlin A."/>
            <person name="Chapman S.B."/>
            <person name="Gearin G."/>
            <person name="Goldberg J."/>
            <person name="Griggs A."/>
            <person name="Gujja S."/>
            <person name="Hansen M."/>
            <person name="Heiman D."/>
            <person name="Howarth C."/>
            <person name="Larimer J."/>
            <person name="Lui A."/>
            <person name="MacDonald P.J.P."/>
            <person name="McCowen C."/>
            <person name="Montmayeur A."/>
            <person name="Murphy C."/>
            <person name="Neiman D."/>
            <person name="Pearson M."/>
            <person name="Priest M."/>
            <person name="Roberts A."/>
            <person name="Saif S."/>
            <person name="Shea T."/>
            <person name="Sisk P."/>
            <person name="Stolte C."/>
            <person name="Sykes S."/>
            <person name="Wortman J."/>
            <person name="Nusbaum C."/>
            <person name="Birren B."/>
        </authorList>
    </citation>
    <scope>NUCLEOTIDE SEQUENCE [LARGE SCALE GENOMIC DNA]</scope>
    <source>
        <strain evidence="1 2">OT 289</strain>
    </source>
</reference>
<dbReference type="Pfam" id="PF16125">
    <property type="entry name" value="DUF4837"/>
    <property type="match status" value="1"/>
</dbReference>
<evidence type="ECO:0008006" key="3">
    <source>
        <dbReference type="Google" id="ProtNLM"/>
    </source>
</evidence>
<dbReference type="PROSITE" id="PS51257">
    <property type="entry name" value="PROKAR_LIPOPROTEIN"/>
    <property type="match status" value="1"/>
</dbReference>
<dbReference type="HOGENOM" id="CLU_1336519_0_0_10"/>
<dbReference type="RefSeq" id="WP_008563741.1">
    <property type="nucleotide sequence ID" value="NZ_JH594500.1"/>
</dbReference>
<dbReference type="AlphaFoldDB" id="H1HJ05"/>
<protein>
    <recommendedName>
        <fullName evidence="3">Gliding motility-associated lipoprotein GldD</fullName>
    </recommendedName>
</protein>
<dbReference type="Proteomes" id="UP000003167">
    <property type="component" value="Unassembled WGS sequence"/>
</dbReference>
<dbReference type="OrthoDB" id="1115230at2"/>
<name>H1HJ05_9BACT</name>
<dbReference type="PATRIC" id="fig|999422.3.peg.139"/>
<keyword evidence="2" id="KW-1185">Reference proteome</keyword>
<evidence type="ECO:0000313" key="2">
    <source>
        <dbReference type="Proteomes" id="UP000003167"/>
    </source>
</evidence>
<organism evidence="1 2">
    <name type="scientific">Segatella maculosa OT 289</name>
    <dbReference type="NCBI Taxonomy" id="999422"/>
    <lineage>
        <taxon>Bacteria</taxon>
        <taxon>Pseudomonadati</taxon>
        <taxon>Bacteroidota</taxon>
        <taxon>Bacteroidia</taxon>
        <taxon>Bacteroidales</taxon>
        <taxon>Prevotellaceae</taxon>
        <taxon>Segatella</taxon>
    </lineage>
</organism>